<name>A0A5C7FSV5_9BACT</name>
<evidence type="ECO:0000313" key="1">
    <source>
        <dbReference type="EMBL" id="TXF89342.1"/>
    </source>
</evidence>
<organism evidence="1 2">
    <name type="scientific">Neolewinella aurantiaca</name>
    <dbReference type="NCBI Taxonomy" id="2602767"/>
    <lineage>
        <taxon>Bacteria</taxon>
        <taxon>Pseudomonadati</taxon>
        <taxon>Bacteroidota</taxon>
        <taxon>Saprospiria</taxon>
        <taxon>Saprospirales</taxon>
        <taxon>Lewinellaceae</taxon>
        <taxon>Neolewinella</taxon>
    </lineage>
</organism>
<evidence type="ECO:0000313" key="2">
    <source>
        <dbReference type="Proteomes" id="UP000321907"/>
    </source>
</evidence>
<protein>
    <submittedName>
        <fullName evidence="1">Uncharacterized protein</fullName>
    </submittedName>
</protein>
<proteinExistence type="predicted"/>
<dbReference type="EMBL" id="VOXD01000015">
    <property type="protein sequence ID" value="TXF89342.1"/>
    <property type="molecule type" value="Genomic_DNA"/>
</dbReference>
<sequence>MLLPSAPNVVRASGSVLFELTGVMWTGLSLGSDGAAAVQLGPILEVGEGFVKAGVQILSSIGGIRVAQGYSYDFVLGYSQPL</sequence>
<reference evidence="1 2" key="1">
    <citation type="submission" date="2019-08" db="EMBL/GenBank/DDBJ databases">
        <title>Lewinella sp. strain SSH13 Genome sequencing and assembly.</title>
        <authorList>
            <person name="Kim I."/>
        </authorList>
    </citation>
    <scope>NUCLEOTIDE SEQUENCE [LARGE SCALE GENOMIC DNA]</scope>
    <source>
        <strain evidence="1 2">SSH13</strain>
    </source>
</reference>
<comment type="caution">
    <text evidence="1">The sequence shown here is derived from an EMBL/GenBank/DDBJ whole genome shotgun (WGS) entry which is preliminary data.</text>
</comment>
<gene>
    <name evidence="1" type="ORF">FUA23_11395</name>
</gene>
<keyword evidence="2" id="KW-1185">Reference proteome</keyword>
<accession>A0A5C7FSV5</accession>
<dbReference type="Proteomes" id="UP000321907">
    <property type="component" value="Unassembled WGS sequence"/>
</dbReference>
<dbReference type="AlphaFoldDB" id="A0A5C7FSV5"/>